<dbReference type="SMART" id="SM00192">
    <property type="entry name" value="LDLa"/>
    <property type="match status" value="3"/>
</dbReference>
<evidence type="ECO:0000256" key="24">
    <source>
        <dbReference type="SAM" id="Phobius"/>
    </source>
</evidence>
<dbReference type="Pfam" id="PF00058">
    <property type="entry name" value="Ldl_recept_b"/>
    <property type="match status" value="2"/>
</dbReference>
<evidence type="ECO:0000256" key="1">
    <source>
        <dbReference type="ARBA" id="ARBA00004251"/>
    </source>
</evidence>
<comment type="subcellular location">
    <subcellularLocation>
        <location evidence="2">Cell membrane</location>
        <topology evidence="2">Multi-pass membrane protein</topology>
    </subcellularLocation>
    <subcellularLocation>
        <location evidence="1">Cell membrane</location>
        <topology evidence="1">Single-pass type I membrane protein</topology>
    </subcellularLocation>
</comment>
<evidence type="ECO:0000313" key="28">
    <source>
        <dbReference type="Proteomes" id="UP000324091"/>
    </source>
</evidence>
<comment type="caution">
    <text evidence="27">The sequence shown here is derived from an EMBL/GenBank/DDBJ whole genome shotgun (WGS) entry which is preliminary data.</text>
</comment>
<evidence type="ECO:0000256" key="5">
    <source>
        <dbReference type="ARBA" id="ARBA00022536"/>
    </source>
</evidence>
<sequence>MIFGAHVSSRPLGVSKTDAFHRRSPVSFTTANMATATKIIQRLRDLLSGQNLQAKLQLRYGEIAKRTQPPPKLPVGPSHRYAGNYYYTRDGRRESVPATVVMSSQKALTASSEQLEFGCSDGPAHCEDGSDEQSCGERGSRDRTSSPQRKLSPFTAQTFFSARETRQPSCGRDAFACASGRCIALRFRCDGADQCGDGSDETSCHNCTGFSCGPSGRCLTRMQLCDGRVDCTDGRDESRQVCGSVRPDPHTCKASQFHCGDGQCVPHTWRCDNSTDCTDGSDEVNCDQNECAVNNGGCSHHCKDLRMGFICECPRNMVLVGEYQCEEVDPCLDADVCDQVCVPVNGRITCSCHQDYKMSPTTGECKAKGEKAAVVVTSSEGLRWASLGGGEYREPARQAAGPGLVVGLASNGTLYWVPRCCGSIYSVSTHENNQDSRLVLRVQGPVSGLAVDWIHHLLYWTSMGSGAVHVALLDGSAQRALVAGLEKPSAVAVDPLHRLLFWAQSGSSPKIERAGLDGRDRKALVTHLMRHPVALSLDLPRQLLYWMDQGTKTISRVNFEGHHRKTVVESNGYLDQPFGLAVFEGFVYWSEAVTRSICRANKHNGRNFSVLLSNANSPGGVFIMHSALQPSGPSACSHAGRVCQHECVVDLLSDGPEFRCVPPETGLKRPQESPSISRTVPASTLSDLSLAGILSLIFSVTMAAEKLESQRDLHNRRLTVNCLATGVTDPKTFPFSQEQTVKAWRSLENLDSPDIRAELSKAKDTQSINVNVGGKLFHIPKTCAIKYPQTRIGSLALCRDKAKFFQLCDDYSVCTNEFFFDRDPNIFHHIFRFYKSGVLRIVQEMCPINFEEEMEYWGMSLKDTQFCCWTVFQEKVDEMKDNLKVEMELRAEIEVKYDEEGFKNMMFGNVRKRLWDIVENPYSSTVAKAFGVLSSLLVLFSIVAMALNTVKELQKYSIYGRTHVEWVEIISIVFFTFEYLIRLVTTPNVKMFLKSGLNFVDMVAVVPYFFQMAFEVFCNVNDLTHQEEQRSMARVSKFNHILKVFKLMRIFRILKLARHSTGMRAFGFTLRQCYQQTSCIFLFIAMGIITFSTFLYSAEKETEGSPISSIPDAWWWAAVTISTVGYGDVVPVSILGRVVAFTCISFGIILNGMPISFLFNKFSDYYAKLKAQECNAVLVKRRFELRRRLRRGLEVCFHPFEETREYLEHPPH</sequence>
<dbReference type="Proteomes" id="UP000324091">
    <property type="component" value="Chromosome 7"/>
</dbReference>
<feature type="transmembrane region" description="Helical" evidence="24">
    <location>
        <begin position="1079"/>
        <end position="1098"/>
    </location>
</feature>
<dbReference type="InterPro" id="IPR005821">
    <property type="entry name" value="Ion_trans_dom"/>
</dbReference>
<feature type="transmembrane region" description="Helical" evidence="24">
    <location>
        <begin position="1113"/>
        <end position="1131"/>
    </location>
</feature>
<comment type="caution">
    <text evidence="21">Lacks conserved residue(s) required for the propagation of feature annotation.</text>
</comment>
<evidence type="ECO:0000256" key="22">
    <source>
        <dbReference type="PROSITE-ProRule" id="PRU00461"/>
    </source>
</evidence>
<feature type="disulfide bond" evidence="21">
    <location>
        <begin position="252"/>
        <end position="264"/>
    </location>
</feature>
<dbReference type="PANTHER" id="PTHR11537">
    <property type="entry name" value="VOLTAGE-GATED POTASSIUM CHANNEL"/>
    <property type="match status" value="1"/>
</dbReference>
<dbReference type="AlphaFoldDB" id="A0A5C6MXC6"/>
<dbReference type="PROSITE" id="PS50068">
    <property type="entry name" value="LDLRA_2"/>
    <property type="match status" value="3"/>
</dbReference>
<dbReference type="InterPro" id="IPR009947">
    <property type="entry name" value="NDUA7"/>
</dbReference>
<evidence type="ECO:0000313" key="27">
    <source>
        <dbReference type="EMBL" id="TWW58080.1"/>
    </source>
</evidence>
<dbReference type="GO" id="GO:0005509">
    <property type="term" value="F:calcium ion binding"/>
    <property type="evidence" value="ECO:0007669"/>
    <property type="project" value="InterPro"/>
</dbReference>
<dbReference type="InterPro" id="IPR000742">
    <property type="entry name" value="EGF"/>
</dbReference>
<evidence type="ECO:0000256" key="19">
    <source>
        <dbReference type="ARBA" id="ARBA00023180"/>
    </source>
</evidence>
<dbReference type="Pfam" id="PF00520">
    <property type="entry name" value="Ion_trans"/>
    <property type="match status" value="1"/>
</dbReference>
<dbReference type="SUPFAM" id="SSF81324">
    <property type="entry name" value="Voltage-gated potassium channels"/>
    <property type="match status" value="1"/>
</dbReference>
<dbReference type="SUPFAM" id="SSF63825">
    <property type="entry name" value="YWTD domain"/>
    <property type="match status" value="1"/>
</dbReference>
<dbReference type="InterPro" id="IPR023415">
    <property type="entry name" value="LDLR_class-A_CS"/>
</dbReference>
<keyword evidence="17 21" id="KW-1015">Disulfide bond</keyword>
<dbReference type="PRINTS" id="PR00169">
    <property type="entry name" value="KCHANNEL"/>
</dbReference>
<keyword evidence="20" id="KW-0407">Ion channel</keyword>
<dbReference type="FunFam" id="1.10.287.70:FF:000005">
    <property type="entry name" value="potassium voltage-gated channel subfamily G member 1"/>
    <property type="match status" value="1"/>
</dbReference>
<evidence type="ECO:0000256" key="12">
    <source>
        <dbReference type="ARBA" id="ARBA00022882"/>
    </source>
</evidence>
<keyword evidence="19" id="KW-0325">Glycoprotein</keyword>
<keyword evidence="9" id="KW-0732">Signal</keyword>
<feature type="transmembrane region" description="Helical" evidence="24">
    <location>
        <begin position="967"/>
        <end position="985"/>
    </location>
</feature>
<dbReference type="Gene3D" id="4.10.400.10">
    <property type="entry name" value="Low-density Lipoprotein Receptor"/>
    <property type="match status" value="3"/>
</dbReference>
<keyword evidence="13" id="KW-0630">Potassium</keyword>
<feature type="domain" description="EGF-like" evidence="26">
    <location>
        <begin position="330"/>
        <end position="366"/>
    </location>
</feature>
<evidence type="ECO:0000256" key="4">
    <source>
        <dbReference type="ARBA" id="ARBA00022475"/>
    </source>
</evidence>
<dbReference type="SUPFAM" id="SSF57424">
    <property type="entry name" value="LDL receptor-like module"/>
    <property type="match status" value="3"/>
</dbReference>
<evidence type="ECO:0000256" key="11">
    <source>
        <dbReference type="ARBA" id="ARBA00022826"/>
    </source>
</evidence>
<dbReference type="PROSITE" id="PS01209">
    <property type="entry name" value="LDLRA_1"/>
    <property type="match status" value="1"/>
</dbReference>
<keyword evidence="3" id="KW-0813">Transport</keyword>
<dbReference type="Pfam" id="PF07347">
    <property type="entry name" value="CI-B14_5a"/>
    <property type="match status" value="1"/>
</dbReference>
<feature type="domain" description="EGF-like calcium-binding" evidence="25">
    <location>
        <begin position="327"/>
        <end position="366"/>
    </location>
</feature>
<feature type="repeat" description="LDL-receptor class B" evidence="22">
    <location>
        <begin position="456"/>
        <end position="497"/>
    </location>
</feature>
<evidence type="ECO:0000256" key="8">
    <source>
        <dbReference type="ARBA" id="ARBA00022692"/>
    </source>
</evidence>
<evidence type="ECO:0000256" key="3">
    <source>
        <dbReference type="ARBA" id="ARBA00022448"/>
    </source>
</evidence>
<dbReference type="InterPro" id="IPR028325">
    <property type="entry name" value="VG_K_chnl"/>
</dbReference>
<feature type="disulfide bond" evidence="21">
    <location>
        <begin position="170"/>
        <end position="182"/>
    </location>
</feature>
<dbReference type="InterPro" id="IPR003131">
    <property type="entry name" value="T1-type_BTB"/>
</dbReference>
<keyword evidence="7" id="KW-0254">Endocytosis</keyword>
<dbReference type="InterPro" id="IPR027359">
    <property type="entry name" value="Volt_channel_dom_sf"/>
</dbReference>
<name>A0A5C6MXC6_9TELE</name>
<dbReference type="SMART" id="SM00135">
    <property type="entry name" value="LY"/>
    <property type="match status" value="4"/>
</dbReference>
<dbReference type="Pfam" id="PF02214">
    <property type="entry name" value="BTB_2"/>
    <property type="match status" value="1"/>
</dbReference>
<evidence type="ECO:0000256" key="10">
    <source>
        <dbReference type="ARBA" id="ARBA00022737"/>
    </source>
</evidence>
<keyword evidence="5" id="KW-0245">EGF-like domain</keyword>
<dbReference type="Gene3D" id="1.10.287.70">
    <property type="match status" value="1"/>
</dbReference>
<accession>A0A5C6MXC6</accession>
<feature type="disulfide bond" evidence="21">
    <location>
        <begin position="189"/>
        <end position="204"/>
    </location>
</feature>
<dbReference type="InterPro" id="IPR002172">
    <property type="entry name" value="LDrepeatLR_classA_rpt"/>
</dbReference>
<keyword evidence="12" id="KW-0851">Voltage-gated channel</keyword>
<feature type="region of interest" description="Disordered" evidence="23">
    <location>
        <begin position="128"/>
        <end position="152"/>
    </location>
</feature>
<dbReference type="SMART" id="SM00179">
    <property type="entry name" value="EGF_CA"/>
    <property type="match status" value="2"/>
</dbReference>
<feature type="repeat" description="LDL-receptor class B" evidence="22">
    <location>
        <begin position="542"/>
        <end position="586"/>
    </location>
</feature>
<dbReference type="Gene3D" id="2.10.25.10">
    <property type="entry name" value="Laminin"/>
    <property type="match status" value="2"/>
</dbReference>
<feature type="repeat" description="LDL-receptor class B" evidence="22">
    <location>
        <begin position="498"/>
        <end position="541"/>
    </location>
</feature>
<dbReference type="InterPro" id="IPR003971">
    <property type="entry name" value="K_chnl_volt-dep_Kv5/Kv9"/>
</dbReference>
<dbReference type="GO" id="GO:0051260">
    <property type="term" value="P:protein homooligomerization"/>
    <property type="evidence" value="ECO:0007669"/>
    <property type="project" value="InterPro"/>
</dbReference>
<dbReference type="InterPro" id="IPR001881">
    <property type="entry name" value="EGF-like_Ca-bd_dom"/>
</dbReference>
<dbReference type="PROSITE" id="PS51120">
    <property type="entry name" value="LDLRB"/>
    <property type="match status" value="3"/>
</dbReference>
<keyword evidence="6" id="KW-0633">Potassium transport</keyword>
<evidence type="ECO:0000256" key="2">
    <source>
        <dbReference type="ARBA" id="ARBA00004651"/>
    </source>
</evidence>
<dbReference type="FunFam" id="2.10.25.10:FF:000009">
    <property type="entry name" value="Low-density lipoprotein receptor isoform 1"/>
    <property type="match status" value="1"/>
</dbReference>
<feature type="domain" description="EGF-like calcium-binding" evidence="25">
    <location>
        <begin position="287"/>
        <end position="326"/>
    </location>
</feature>
<keyword evidence="10" id="KW-0677">Repeat</keyword>
<evidence type="ECO:0000256" key="20">
    <source>
        <dbReference type="ARBA" id="ARBA00023303"/>
    </source>
</evidence>
<gene>
    <name evidence="27" type="ORF">D4764_07G0007990</name>
</gene>
<keyword evidence="8 24" id="KW-0812">Transmembrane</keyword>
<dbReference type="GO" id="GO:0005743">
    <property type="term" value="C:mitochondrial inner membrane"/>
    <property type="evidence" value="ECO:0007669"/>
    <property type="project" value="InterPro"/>
</dbReference>
<dbReference type="Gene3D" id="3.30.710.10">
    <property type="entry name" value="Potassium Channel Kv1.1, Chain A"/>
    <property type="match status" value="1"/>
</dbReference>
<dbReference type="Gene3D" id="1.20.120.350">
    <property type="entry name" value="Voltage-gated potassium channels. Chain C"/>
    <property type="match status" value="1"/>
</dbReference>
<dbReference type="InterPro" id="IPR003968">
    <property type="entry name" value="K_chnl_volt-dep_Kv"/>
</dbReference>
<evidence type="ECO:0000259" key="26">
    <source>
        <dbReference type="SMART" id="SM00181"/>
    </source>
</evidence>
<dbReference type="EMBL" id="RHFK02000020">
    <property type="protein sequence ID" value="TWW58080.1"/>
    <property type="molecule type" value="Genomic_DNA"/>
</dbReference>
<evidence type="ECO:0000256" key="23">
    <source>
        <dbReference type="SAM" id="MobiDB-lite"/>
    </source>
</evidence>
<dbReference type="GO" id="GO:0042773">
    <property type="term" value="P:ATP synthesis coupled electron transport"/>
    <property type="evidence" value="ECO:0007669"/>
    <property type="project" value="InterPro"/>
</dbReference>
<evidence type="ECO:0000256" key="7">
    <source>
        <dbReference type="ARBA" id="ARBA00022583"/>
    </source>
</evidence>
<evidence type="ECO:0000256" key="6">
    <source>
        <dbReference type="ARBA" id="ARBA00022538"/>
    </source>
</evidence>
<dbReference type="InterPro" id="IPR011042">
    <property type="entry name" value="6-blade_b-propeller_TolB-like"/>
</dbReference>
<evidence type="ECO:0000256" key="13">
    <source>
        <dbReference type="ARBA" id="ARBA00022958"/>
    </source>
</evidence>
<dbReference type="Pfam" id="PF00057">
    <property type="entry name" value="Ldl_recept_a"/>
    <property type="match status" value="2"/>
</dbReference>
<feature type="transmembrane region" description="Helical" evidence="24">
    <location>
        <begin position="929"/>
        <end position="947"/>
    </location>
</feature>
<dbReference type="GO" id="GO:0008076">
    <property type="term" value="C:voltage-gated potassium channel complex"/>
    <property type="evidence" value="ECO:0007669"/>
    <property type="project" value="InterPro"/>
</dbReference>
<keyword evidence="11" id="KW-0631">Potassium channel</keyword>
<feature type="domain" description="EGF-like" evidence="26">
    <location>
        <begin position="290"/>
        <end position="326"/>
    </location>
</feature>
<evidence type="ECO:0000256" key="9">
    <source>
        <dbReference type="ARBA" id="ARBA00022729"/>
    </source>
</evidence>
<dbReference type="InterPro" id="IPR036055">
    <property type="entry name" value="LDL_receptor-like_sf"/>
</dbReference>
<keyword evidence="14 24" id="KW-1133">Transmembrane helix</keyword>
<evidence type="ECO:0000259" key="25">
    <source>
        <dbReference type="SMART" id="SM00179"/>
    </source>
</evidence>
<keyword evidence="18" id="KW-0675">Receptor</keyword>
<evidence type="ECO:0000256" key="15">
    <source>
        <dbReference type="ARBA" id="ARBA00023065"/>
    </source>
</evidence>
<feature type="disulfide bond" evidence="21">
    <location>
        <begin position="259"/>
        <end position="277"/>
    </location>
</feature>
<reference evidence="27 28" key="1">
    <citation type="submission" date="2019-04" db="EMBL/GenBank/DDBJ databases">
        <title>Chromosome genome assembly for Takifugu flavidus.</title>
        <authorList>
            <person name="Xiao S."/>
        </authorList>
    </citation>
    <scope>NUCLEOTIDE SEQUENCE [LARGE SCALE GENOMIC DNA]</scope>
    <source>
        <strain evidence="27">HTHZ2018</strain>
        <tissue evidence="27">Muscle</tissue>
    </source>
</reference>
<keyword evidence="15" id="KW-0406">Ion transport</keyword>
<dbReference type="InterPro" id="IPR000033">
    <property type="entry name" value="LDLR_classB_rpt"/>
</dbReference>
<proteinExistence type="predicted"/>
<evidence type="ECO:0000256" key="14">
    <source>
        <dbReference type="ARBA" id="ARBA00022989"/>
    </source>
</evidence>
<dbReference type="FunFam" id="4.10.400.10:FF:000034">
    <property type="entry name" value="Low-density lipoprotein receptor-related protein 2"/>
    <property type="match status" value="1"/>
</dbReference>
<evidence type="ECO:0000256" key="18">
    <source>
        <dbReference type="ARBA" id="ARBA00023170"/>
    </source>
</evidence>
<dbReference type="PRINTS" id="PR01494">
    <property type="entry name" value="KV9CHANNEL"/>
</dbReference>
<dbReference type="CDD" id="cd00112">
    <property type="entry name" value="LDLa"/>
    <property type="match status" value="3"/>
</dbReference>
<keyword evidence="16 24" id="KW-0472">Membrane</keyword>
<dbReference type="FunFam" id="2.120.10.30:FF:000241">
    <property type="entry name" value="Low-density lipoprotein receptor-related protein 6"/>
    <property type="match status" value="1"/>
</dbReference>
<keyword evidence="28" id="KW-1185">Reference proteome</keyword>
<feature type="disulfide bond" evidence="21">
    <location>
        <begin position="177"/>
        <end position="195"/>
    </location>
</feature>
<dbReference type="PANTHER" id="PTHR11537:SF65">
    <property type="entry name" value="BTB DOMAIN-CONTAINING PROTEIN"/>
    <property type="match status" value="1"/>
</dbReference>
<feature type="disulfide bond" evidence="21">
    <location>
        <begin position="271"/>
        <end position="286"/>
    </location>
</feature>
<dbReference type="SUPFAM" id="SSF54695">
    <property type="entry name" value="POZ domain"/>
    <property type="match status" value="1"/>
</dbReference>
<evidence type="ECO:0000256" key="17">
    <source>
        <dbReference type="ARBA" id="ARBA00023157"/>
    </source>
</evidence>
<organism evidence="27 28">
    <name type="scientific">Takifugu flavidus</name>
    <name type="common">sansaifugu</name>
    <dbReference type="NCBI Taxonomy" id="433684"/>
    <lineage>
        <taxon>Eukaryota</taxon>
        <taxon>Metazoa</taxon>
        <taxon>Chordata</taxon>
        <taxon>Craniata</taxon>
        <taxon>Vertebrata</taxon>
        <taxon>Euteleostomi</taxon>
        <taxon>Actinopterygii</taxon>
        <taxon>Neopterygii</taxon>
        <taxon>Teleostei</taxon>
        <taxon>Neoteleostei</taxon>
        <taxon>Acanthomorphata</taxon>
        <taxon>Eupercaria</taxon>
        <taxon>Tetraodontiformes</taxon>
        <taxon>Tetradontoidea</taxon>
        <taxon>Tetraodontidae</taxon>
        <taxon>Takifugu</taxon>
    </lineage>
</organism>
<dbReference type="GO" id="GO:0006897">
    <property type="term" value="P:endocytosis"/>
    <property type="evidence" value="ECO:0007669"/>
    <property type="project" value="UniProtKB-KW"/>
</dbReference>
<keyword evidence="4" id="KW-1003">Cell membrane</keyword>
<protein>
    <submittedName>
        <fullName evidence="27">Potassium voltage-gated channel subfamily V member 2</fullName>
    </submittedName>
</protein>
<dbReference type="Gene3D" id="2.120.10.30">
    <property type="entry name" value="TolB, C-terminal domain"/>
    <property type="match status" value="1"/>
</dbReference>
<dbReference type="GO" id="GO:0001508">
    <property type="term" value="P:action potential"/>
    <property type="evidence" value="ECO:0007669"/>
    <property type="project" value="TreeGrafter"/>
</dbReference>
<evidence type="ECO:0000256" key="16">
    <source>
        <dbReference type="ARBA" id="ARBA00023136"/>
    </source>
</evidence>
<dbReference type="GO" id="GO:0005251">
    <property type="term" value="F:delayed rectifier potassium channel activity"/>
    <property type="evidence" value="ECO:0007669"/>
    <property type="project" value="TreeGrafter"/>
</dbReference>
<dbReference type="InterPro" id="IPR011333">
    <property type="entry name" value="SKP1/BTB/POZ_sf"/>
</dbReference>
<evidence type="ECO:0000256" key="21">
    <source>
        <dbReference type="PROSITE-ProRule" id="PRU00124"/>
    </source>
</evidence>
<feature type="transmembrane region" description="Helical" evidence="24">
    <location>
        <begin position="1138"/>
        <end position="1159"/>
    </location>
</feature>
<dbReference type="SMART" id="SM00181">
    <property type="entry name" value="EGF"/>
    <property type="match status" value="2"/>
</dbReference>
<dbReference type="SUPFAM" id="SSF57196">
    <property type="entry name" value="EGF/Laminin"/>
    <property type="match status" value="1"/>
</dbReference>
<dbReference type="PRINTS" id="PR01491">
    <property type="entry name" value="KVCHANNEL"/>
</dbReference>